<feature type="modified residue" description="4-aspartylphosphate" evidence="6">
    <location>
        <position position="56"/>
    </location>
</feature>
<evidence type="ECO:0000256" key="5">
    <source>
        <dbReference type="ARBA" id="ARBA00023163"/>
    </source>
</evidence>
<dbReference type="CDD" id="cd00009">
    <property type="entry name" value="AAA"/>
    <property type="match status" value="1"/>
</dbReference>
<sequence length="446" mass="50478">MNKKNIKVLIVDDEEDLLDLLAQRIRRKGNTVELAASAEEALALLHAFSFDVGIYDIKLPGMDGIELLRQSKEKYPSMEVIMLTGHGTIETAIESMKMGAYDYVSKPYALSELEAVLDKAFEKKQLNETNHGLQRVLLSKEKDFSIIGDSPCMQRLTELIQKLASSEIPVLIEGESGTGKELVARALHFWGERSEQPFITVNSGALPESLLESELFGHVKGAFTGAVSDKKGIVELADQGTLFLDEIGEMPQSVQVKLLRFLESEEFRRVGDSSLRWVHVRIVAATNRTLEDEVARGRFREDLFYRLNAMRVSVPPLRERKEDIPLLVQHLLAQSRGREQISVDEKALHALMRYTFPGNIRELAYMLERGVILARGNVIKTEDLLIPDVDSSKEEESIEEWLSLSQIERQHIGRVMEFCHGNKTHAARILGISVRNLYRKLAEYHI</sequence>
<evidence type="ECO:0000256" key="3">
    <source>
        <dbReference type="ARBA" id="ARBA00022840"/>
    </source>
</evidence>
<keyword evidence="5" id="KW-0804">Transcription</keyword>
<evidence type="ECO:0000313" key="10">
    <source>
        <dbReference type="EMBL" id="SDJ72483.1"/>
    </source>
</evidence>
<protein>
    <submittedName>
        <fullName evidence="9">Histidine kinase</fullName>
    </submittedName>
    <submittedName>
        <fullName evidence="10">Two component, sigma54 specific, transcriptional regulator, Fis family</fullName>
    </submittedName>
</protein>
<dbReference type="Pfam" id="PF25601">
    <property type="entry name" value="AAA_lid_14"/>
    <property type="match status" value="1"/>
</dbReference>
<dbReference type="Pfam" id="PF00158">
    <property type="entry name" value="Sigma54_activat"/>
    <property type="match status" value="1"/>
</dbReference>
<dbReference type="InterPro" id="IPR027417">
    <property type="entry name" value="P-loop_NTPase"/>
</dbReference>
<evidence type="ECO:0000259" key="7">
    <source>
        <dbReference type="PROSITE" id="PS50045"/>
    </source>
</evidence>
<keyword evidence="4" id="KW-0805">Transcription regulation</keyword>
<dbReference type="Pfam" id="PF00072">
    <property type="entry name" value="Response_reg"/>
    <property type="match status" value="1"/>
</dbReference>
<dbReference type="GO" id="GO:0016301">
    <property type="term" value="F:kinase activity"/>
    <property type="evidence" value="ECO:0007669"/>
    <property type="project" value="UniProtKB-KW"/>
</dbReference>
<dbReference type="GO" id="GO:0000160">
    <property type="term" value="P:phosphorelay signal transduction system"/>
    <property type="evidence" value="ECO:0007669"/>
    <property type="project" value="InterPro"/>
</dbReference>
<dbReference type="EMBL" id="FNED01000026">
    <property type="protein sequence ID" value="SDJ72483.1"/>
    <property type="molecule type" value="Genomic_DNA"/>
</dbReference>
<evidence type="ECO:0000313" key="9">
    <source>
        <dbReference type="EMBL" id="KON96034.1"/>
    </source>
</evidence>
<name>A0A0D1XI24_ANEMI</name>
<dbReference type="SUPFAM" id="SSF52540">
    <property type="entry name" value="P-loop containing nucleoside triphosphate hydrolases"/>
    <property type="match status" value="1"/>
</dbReference>
<dbReference type="RefSeq" id="WP_043066967.1">
    <property type="nucleotide sequence ID" value="NZ_BJOA01000083.1"/>
</dbReference>
<dbReference type="Gene3D" id="1.10.8.60">
    <property type="match status" value="1"/>
</dbReference>
<keyword evidence="1 6" id="KW-0597">Phosphoprotein</keyword>
<dbReference type="InterPro" id="IPR009057">
    <property type="entry name" value="Homeodomain-like_sf"/>
</dbReference>
<evidence type="ECO:0000256" key="6">
    <source>
        <dbReference type="PROSITE-ProRule" id="PRU00169"/>
    </source>
</evidence>
<dbReference type="EMBL" id="LGUG01000004">
    <property type="protein sequence ID" value="KON96034.1"/>
    <property type="molecule type" value="Genomic_DNA"/>
</dbReference>
<keyword evidence="2" id="KW-0547">Nucleotide-binding</keyword>
<dbReference type="GO" id="GO:0043565">
    <property type="term" value="F:sequence-specific DNA binding"/>
    <property type="evidence" value="ECO:0007669"/>
    <property type="project" value="InterPro"/>
</dbReference>
<dbReference type="PATRIC" id="fig|47500.8.peg.1164"/>
<dbReference type="AlphaFoldDB" id="A0A0D1XI24"/>
<dbReference type="Proteomes" id="UP000182836">
    <property type="component" value="Unassembled WGS sequence"/>
</dbReference>
<keyword evidence="11" id="KW-1185">Reference proteome</keyword>
<organism evidence="9 11">
    <name type="scientific">Aneurinibacillus migulanus</name>
    <name type="common">Bacillus migulanus</name>
    <dbReference type="NCBI Taxonomy" id="47500"/>
    <lineage>
        <taxon>Bacteria</taxon>
        <taxon>Bacillati</taxon>
        <taxon>Bacillota</taxon>
        <taxon>Bacilli</taxon>
        <taxon>Bacillales</taxon>
        <taxon>Paenibacillaceae</taxon>
        <taxon>Aneurinibacillus group</taxon>
        <taxon>Aneurinibacillus</taxon>
    </lineage>
</organism>
<keyword evidence="9" id="KW-0418">Kinase</keyword>
<keyword evidence="3" id="KW-0067">ATP-binding</keyword>
<dbReference type="PROSITE" id="PS50045">
    <property type="entry name" value="SIGMA54_INTERACT_4"/>
    <property type="match status" value="1"/>
</dbReference>
<dbReference type="InterPro" id="IPR011006">
    <property type="entry name" value="CheY-like_superfamily"/>
</dbReference>
<feature type="domain" description="Sigma-54 factor interaction" evidence="7">
    <location>
        <begin position="146"/>
        <end position="372"/>
    </location>
</feature>
<dbReference type="PRINTS" id="PR01590">
    <property type="entry name" value="HTHFIS"/>
</dbReference>
<accession>A0A0D1XI24</accession>
<dbReference type="FunFam" id="3.40.50.300:FF:000006">
    <property type="entry name" value="DNA-binding transcriptional regulator NtrC"/>
    <property type="match status" value="1"/>
</dbReference>
<dbReference type="InterPro" id="IPR058031">
    <property type="entry name" value="AAA_lid_NorR"/>
</dbReference>
<dbReference type="Gene3D" id="3.40.50.2300">
    <property type="match status" value="1"/>
</dbReference>
<evidence type="ECO:0000313" key="11">
    <source>
        <dbReference type="Proteomes" id="UP000037269"/>
    </source>
</evidence>
<evidence type="ECO:0000259" key="8">
    <source>
        <dbReference type="PROSITE" id="PS50110"/>
    </source>
</evidence>
<dbReference type="Pfam" id="PF02954">
    <property type="entry name" value="HTH_8"/>
    <property type="match status" value="1"/>
</dbReference>
<dbReference type="PROSITE" id="PS00675">
    <property type="entry name" value="SIGMA54_INTERACT_1"/>
    <property type="match status" value="1"/>
</dbReference>
<dbReference type="GO" id="GO:0005524">
    <property type="term" value="F:ATP binding"/>
    <property type="evidence" value="ECO:0007669"/>
    <property type="project" value="UniProtKB-KW"/>
</dbReference>
<feature type="domain" description="Response regulatory" evidence="8">
    <location>
        <begin position="7"/>
        <end position="121"/>
    </location>
</feature>
<keyword evidence="9" id="KW-0808">Transferase</keyword>
<evidence type="ECO:0000256" key="4">
    <source>
        <dbReference type="ARBA" id="ARBA00023015"/>
    </source>
</evidence>
<dbReference type="PANTHER" id="PTHR32071">
    <property type="entry name" value="TRANSCRIPTIONAL REGULATORY PROTEIN"/>
    <property type="match status" value="1"/>
</dbReference>
<dbReference type="OrthoDB" id="9771372at2"/>
<proteinExistence type="predicted"/>
<dbReference type="PANTHER" id="PTHR32071:SF119">
    <property type="entry name" value="SIGMA L-DEPENDENT TRANSCRIPTIONAL REGULATOR YPLP-RELATED"/>
    <property type="match status" value="1"/>
</dbReference>
<dbReference type="InterPro" id="IPR025662">
    <property type="entry name" value="Sigma_54_int_dom_ATP-bd_1"/>
</dbReference>
<dbReference type="STRING" id="47500.AF333_11595"/>
<reference evidence="9 11" key="1">
    <citation type="submission" date="2015-07" db="EMBL/GenBank/DDBJ databases">
        <title>Fjat-14205 dsm 2895.</title>
        <authorList>
            <person name="Liu B."/>
            <person name="Wang J."/>
            <person name="Zhu Y."/>
            <person name="Liu G."/>
            <person name="Chen Q."/>
            <person name="Chen Z."/>
            <person name="Lan J."/>
            <person name="Che J."/>
            <person name="Ge C."/>
            <person name="Shi H."/>
            <person name="Pan Z."/>
            <person name="Liu X."/>
        </authorList>
    </citation>
    <scope>NUCLEOTIDE SEQUENCE [LARGE SCALE GENOMIC DNA]</scope>
    <source>
        <strain evidence="9 11">DSM 2895</strain>
    </source>
</reference>
<dbReference type="SMART" id="SM00382">
    <property type="entry name" value="AAA"/>
    <property type="match status" value="1"/>
</dbReference>
<evidence type="ECO:0000313" key="12">
    <source>
        <dbReference type="Proteomes" id="UP000182836"/>
    </source>
</evidence>
<dbReference type="GO" id="GO:0006355">
    <property type="term" value="P:regulation of DNA-templated transcription"/>
    <property type="evidence" value="ECO:0007669"/>
    <property type="project" value="InterPro"/>
</dbReference>
<evidence type="ECO:0000256" key="2">
    <source>
        <dbReference type="ARBA" id="ARBA00022741"/>
    </source>
</evidence>
<dbReference type="Proteomes" id="UP000037269">
    <property type="component" value="Unassembled WGS sequence"/>
</dbReference>
<dbReference type="Gene3D" id="1.10.10.60">
    <property type="entry name" value="Homeodomain-like"/>
    <property type="match status" value="1"/>
</dbReference>
<evidence type="ECO:0000256" key="1">
    <source>
        <dbReference type="ARBA" id="ARBA00022553"/>
    </source>
</evidence>
<dbReference type="SMART" id="SM00448">
    <property type="entry name" value="REC"/>
    <property type="match status" value="1"/>
</dbReference>
<dbReference type="SUPFAM" id="SSF52172">
    <property type="entry name" value="CheY-like"/>
    <property type="match status" value="1"/>
</dbReference>
<reference evidence="10 12" key="2">
    <citation type="submission" date="2016-10" db="EMBL/GenBank/DDBJ databases">
        <authorList>
            <person name="de Groot N.N."/>
        </authorList>
    </citation>
    <scope>NUCLEOTIDE SEQUENCE [LARGE SCALE GENOMIC DNA]</scope>
    <source>
        <strain evidence="10 12">DSM 2895</strain>
    </source>
</reference>
<dbReference type="PROSITE" id="PS50110">
    <property type="entry name" value="RESPONSE_REGULATORY"/>
    <property type="match status" value="1"/>
</dbReference>
<dbReference type="InterPro" id="IPR002078">
    <property type="entry name" value="Sigma_54_int"/>
</dbReference>
<gene>
    <name evidence="9" type="ORF">AF333_11595</name>
    <name evidence="10" type="ORF">SAMN04487909_12671</name>
</gene>
<dbReference type="Gene3D" id="3.40.50.300">
    <property type="entry name" value="P-loop containing nucleotide triphosphate hydrolases"/>
    <property type="match status" value="1"/>
</dbReference>
<dbReference type="FunFam" id="3.40.50.2300:FF:000018">
    <property type="entry name" value="DNA-binding transcriptional regulator NtrC"/>
    <property type="match status" value="1"/>
</dbReference>
<dbReference type="InterPro" id="IPR003593">
    <property type="entry name" value="AAA+_ATPase"/>
</dbReference>
<dbReference type="InterPro" id="IPR001789">
    <property type="entry name" value="Sig_transdc_resp-reg_receiver"/>
</dbReference>
<dbReference type="GeneID" id="42305826"/>
<dbReference type="SUPFAM" id="SSF46689">
    <property type="entry name" value="Homeodomain-like"/>
    <property type="match status" value="1"/>
</dbReference>
<dbReference type="InterPro" id="IPR002197">
    <property type="entry name" value="HTH_Fis"/>
</dbReference>